<evidence type="ECO:0000256" key="6">
    <source>
        <dbReference type="ARBA" id="ARBA00022723"/>
    </source>
</evidence>
<gene>
    <name evidence="21" type="ORF">GH714_006523</name>
</gene>
<dbReference type="InterPro" id="IPR027417">
    <property type="entry name" value="P-loop_NTPase"/>
</dbReference>
<organism evidence="21 22">
    <name type="scientific">Hevea brasiliensis</name>
    <name type="common">Para rubber tree</name>
    <name type="synonym">Siphonia brasiliensis</name>
    <dbReference type="NCBI Taxonomy" id="3981"/>
    <lineage>
        <taxon>Eukaryota</taxon>
        <taxon>Viridiplantae</taxon>
        <taxon>Streptophyta</taxon>
        <taxon>Embryophyta</taxon>
        <taxon>Tracheophyta</taxon>
        <taxon>Spermatophyta</taxon>
        <taxon>Magnoliopsida</taxon>
        <taxon>eudicotyledons</taxon>
        <taxon>Gunneridae</taxon>
        <taxon>Pentapetalae</taxon>
        <taxon>rosids</taxon>
        <taxon>fabids</taxon>
        <taxon>Malpighiales</taxon>
        <taxon>Euphorbiaceae</taxon>
        <taxon>Crotonoideae</taxon>
        <taxon>Micrandreae</taxon>
        <taxon>Hevea</taxon>
    </lineage>
</organism>
<comment type="similarity">
    <text evidence="4">Belongs to the SMC family. RAD50 subfamily.</text>
</comment>
<keyword evidence="22" id="KW-1185">Reference proteome</keyword>
<evidence type="ECO:0000256" key="2">
    <source>
        <dbReference type="ARBA" id="ARBA00004123"/>
    </source>
</evidence>
<dbReference type="GO" id="GO:0006302">
    <property type="term" value="P:double-strand break repair"/>
    <property type="evidence" value="ECO:0007669"/>
    <property type="project" value="InterPro"/>
</dbReference>
<reference evidence="21 22" key="1">
    <citation type="journal article" date="2020" name="Mol. Plant">
        <title>The Chromosome-Based Rubber Tree Genome Provides New Insights into Spurge Genome Evolution and Rubber Biosynthesis.</title>
        <authorList>
            <person name="Liu J."/>
            <person name="Shi C."/>
            <person name="Shi C.C."/>
            <person name="Li W."/>
            <person name="Zhang Q.J."/>
            <person name="Zhang Y."/>
            <person name="Li K."/>
            <person name="Lu H.F."/>
            <person name="Shi C."/>
            <person name="Zhu S.T."/>
            <person name="Xiao Z.Y."/>
            <person name="Nan H."/>
            <person name="Yue Y."/>
            <person name="Zhu X.G."/>
            <person name="Wu Y."/>
            <person name="Hong X.N."/>
            <person name="Fan G.Y."/>
            <person name="Tong Y."/>
            <person name="Zhang D."/>
            <person name="Mao C.L."/>
            <person name="Liu Y.L."/>
            <person name="Hao S.J."/>
            <person name="Liu W.Q."/>
            <person name="Lv M.Q."/>
            <person name="Zhang H.B."/>
            <person name="Liu Y."/>
            <person name="Hu-Tang G.R."/>
            <person name="Wang J.P."/>
            <person name="Wang J.H."/>
            <person name="Sun Y.H."/>
            <person name="Ni S.B."/>
            <person name="Chen W.B."/>
            <person name="Zhang X.C."/>
            <person name="Jiao Y.N."/>
            <person name="Eichler E.E."/>
            <person name="Li G.H."/>
            <person name="Liu X."/>
            <person name="Gao L.Z."/>
        </authorList>
    </citation>
    <scope>NUCLEOTIDE SEQUENCE [LARGE SCALE GENOMIC DNA]</scope>
    <source>
        <strain evidence="22">cv. GT1</strain>
        <tissue evidence="21">Leaf</tissue>
    </source>
</reference>
<evidence type="ECO:0000256" key="12">
    <source>
        <dbReference type="ARBA" id="ARBA00022842"/>
    </source>
</evidence>
<dbReference type="InterPro" id="IPR013134">
    <property type="entry name" value="Zn_hook_RAD50"/>
</dbReference>
<keyword evidence="8" id="KW-0227">DNA damage</keyword>
<evidence type="ECO:0000256" key="5">
    <source>
        <dbReference type="ARBA" id="ARBA00022454"/>
    </source>
</evidence>
<evidence type="ECO:0000256" key="15">
    <source>
        <dbReference type="ARBA" id="ARBA00023242"/>
    </source>
</evidence>
<dbReference type="PANTHER" id="PTHR18867:SF12">
    <property type="entry name" value="DNA REPAIR PROTEIN RAD50"/>
    <property type="match status" value="1"/>
</dbReference>
<protein>
    <recommendedName>
        <fullName evidence="23">Zinc-hook domain-containing protein</fullName>
    </recommendedName>
</protein>
<dbReference type="GO" id="GO:0070192">
    <property type="term" value="P:chromosome organization involved in meiotic cell cycle"/>
    <property type="evidence" value="ECO:0007669"/>
    <property type="project" value="TreeGrafter"/>
</dbReference>
<evidence type="ECO:0008006" key="23">
    <source>
        <dbReference type="Google" id="ProtNLM"/>
    </source>
</evidence>
<dbReference type="GO" id="GO:0000794">
    <property type="term" value="C:condensed nuclear chromosome"/>
    <property type="evidence" value="ECO:0007669"/>
    <property type="project" value="TreeGrafter"/>
</dbReference>
<dbReference type="Gene3D" id="3.40.50.300">
    <property type="entry name" value="P-loop containing nucleotide triphosphate hydrolases"/>
    <property type="match status" value="2"/>
</dbReference>
<keyword evidence="14" id="KW-0234">DNA repair</keyword>
<feature type="coiled-coil region" evidence="18">
    <location>
        <begin position="826"/>
        <end position="873"/>
    </location>
</feature>
<comment type="cofactor">
    <cofactor evidence="1">
        <name>Zn(2+)</name>
        <dbReference type="ChEBI" id="CHEBI:29105"/>
    </cofactor>
</comment>
<keyword evidence="6" id="KW-0479">Metal-binding</keyword>
<name>A0A6A6LHH3_HEVBR</name>
<accession>A0A6A6LHH3</accession>
<dbReference type="GO" id="GO:0043047">
    <property type="term" value="F:single-stranded telomeric DNA binding"/>
    <property type="evidence" value="ECO:0007669"/>
    <property type="project" value="TreeGrafter"/>
</dbReference>
<dbReference type="AlphaFoldDB" id="A0A6A6LHH3"/>
<feature type="domain" description="Rad50/SbcC-type AAA" evidence="20">
    <location>
        <begin position="20"/>
        <end position="180"/>
    </location>
</feature>
<comment type="subcellular location">
    <subcellularLocation>
        <location evidence="3">Chromosome</location>
    </subcellularLocation>
    <subcellularLocation>
        <location evidence="2">Nucleus</location>
    </subcellularLocation>
</comment>
<dbReference type="GO" id="GO:0016887">
    <property type="term" value="F:ATP hydrolysis activity"/>
    <property type="evidence" value="ECO:0007669"/>
    <property type="project" value="InterPro"/>
</dbReference>
<dbReference type="InterPro" id="IPR038729">
    <property type="entry name" value="Rad50/SbcC_AAA"/>
</dbReference>
<dbReference type="Pfam" id="PF13558">
    <property type="entry name" value="SbcC_Walker_B"/>
    <property type="match status" value="1"/>
</dbReference>
<dbReference type="Proteomes" id="UP000467840">
    <property type="component" value="Chromosome 4"/>
</dbReference>
<dbReference type="GO" id="GO:0005524">
    <property type="term" value="F:ATP binding"/>
    <property type="evidence" value="ECO:0007669"/>
    <property type="project" value="UniProtKB-KW"/>
</dbReference>
<evidence type="ECO:0000256" key="11">
    <source>
        <dbReference type="ARBA" id="ARBA00022840"/>
    </source>
</evidence>
<evidence type="ECO:0000256" key="16">
    <source>
        <dbReference type="ARBA" id="ARBA00023254"/>
    </source>
</evidence>
<evidence type="ECO:0000256" key="13">
    <source>
        <dbReference type="ARBA" id="ARBA00023054"/>
    </source>
</evidence>
<evidence type="ECO:0000256" key="9">
    <source>
        <dbReference type="ARBA" id="ARBA00022801"/>
    </source>
</evidence>
<evidence type="ECO:0000259" key="19">
    <source>
        <dbReference type="Pfam" id="PF04423"/>
    </source>
</evidence>
<keyword evidence="13 18" id="KW-0175">Coiled coil</keyword>
<comment type="caution">
    <text evidence="21">The sequence shown here is derived from an EMBL/GenBank/DDBJ whole genome shotgun (WGS) entry which is preliminary data.</text>
</comment>
<proteinExistence type="inferred from homology"/>
<evidence type="ECO:0000256" key="10">
    <source>
        <dbReference type="ARBA" id="ARBA00022833"/>
    </source>
</evidence>
<keyword evidence="15" id="KW-0539">Nucleus</keyword>
<evidence type="ECO:0000256" key="3">
    <source>
        <dbReference type="ARBA" id="ARBA00004286"/>
    </source>
</evidence>
<dbReference type="Pfam" id="PF04423">
    <property type="entry name" value="Rad50_zn_hook"/>
    <property type="match status" value="1"/>
</dbReference>
<feature type="coiled-coil region" evidence="18">
    <location>
        <begin position="295"/>
        <end position="435"/>
    </location>
</feature>
<dbReference type="GO" id="GO:0007004">
    <property type="term" value="P:telomere maintenance via telomerase"/>
    <property type="evidence" value="ECO:0007669"/>
    <property type="project" value="TreeGrafter"/>
</dbReference>
<evidence type="ECO:0000313" key="22">
    <source>
        <dbReference type="Proteomes" id="UP000467840"/>
    </source>
</evidence>
<dbReference type="Pfam" id="PF13476">
    <property type="entry name" value="AAA_23"/>
    <property type="match status" value="1"/>
</dbReference>
<evidence type="ECO:0000313" key="21">
    <source>
        <dbReference type="EMBL" id="KAF2299977.1"/>
    </source>
</evidence>
<evidence type="ECO:0000256" key="1">
    <source>
        <dbReference type="ARBA" id="ARBA00001947"/>
    </source>
</evidence>
<evidence type="ECO:0000256" key="17">
    <source>
        <dbReference type="ARBA" id="ARBA00049360"/>
    </source>
</evidence>
<dbReference type="PANTHER" id="PTHR18867">
    <property type="entry name" value="RAD50"/>
    <property type="match status" value="1"/>
</dbReference>
<evidence type="ECO:0000256" key="18">
    <source>
        <dbReference type="SAM" id="Coils"/>
    </source>
</evidence>
<evidence type="ECO:0000256" key="14">
    <source>
        <dbReference type="ARBA" id="ARBA00023204"/>
    </source>
</evidence>
<dbReference type="GO" id="GO:0046872">
    <property type="term" value="F:metal ion binding"/>
    <property type="evidence" value="ECO:0007669"/>
    <property type="project" value="UniProtKB-KW"/>
</dbReference>
<evidence type="ECO:0000259" key="20">
    <source>
        <dbReference type="Pfam" id="PF13476"/>
    </source>
</evidence>
<dbReference type="Gene3D" id="1.10.287.1490">
    <property type="match status" value="1"/>
</dbReference>
<sequence length="1067" mass="124688">MLKVICFILCYFLFFFYLQTIIECLKLSCTGELPPNARSGHSFVHDPKVAGETETKGQIKLRFKTAAGKDVVCIRSFQLTQKASKMEYKAIESVLQTINPHTGELRQSIGQDEERTESSKVQIQDVENKVQNVDAKIHQIETTLKDLRKLQEQISTKTAERRTLFKEQQRQYEALEEENEDTDEDLMKWKTKFDEHVASLESNIGKLEREMNDIETKSSLHRQSITEYIRESSKLQTEAETSNDIEVKTAENHYWDVNDRWKNTEALKHAKLEIKQIEVERKTKQLAEREFESNIRQKQSELYGIEQQIKALNREKDILAGDSEDRVKLSLKKAELENHKKKHRKIIDEYKDRIREVLKGRLPADKDMKKEITQALRALGIEFDDLNSKSREAEKEVNVLQMKIQDVNNNLSKLLKDMDSRKRFIESKLQSLDQQSFTIDLYLKALESAKEKKDVQKSKYNIADGMRQMFDPFERVARAHHMCPCCERPFSAEEEDEFVKKQRVKAASSAEHMKVLASESLNADSYFQQLDKLRIVFEEYVKIGKETIPLAEKNLHELTEQLDEKSQVLDDVLGVLAQIKADKDSVDALVQPVETADRLYQEIQTWQKQVDDLEYKLDFRGQGVRSMEEIQSELSSLQGTRDALHTELEKLREDRRYMENDLSHIQLRWHGLREEKTRIGNTLHDLKKVEEELERLSEEKNQVELDEKHLEEALGPLSKEREKLQSYCSELKVKLEKEYEEQKKQLDDYQWEVSALLKTNSKIKEYNDLKKGDRLKEVREKLSLLESQLQSCDKRKEEILAELNRSKDVLRSQDSIKRNIEDNLNYRKTKAEVDKLTQEIESLEDRILKIGRVSTFEAELVRYSQERERLLSELNRCRGTMSVYQSNISKNKIDLKQAQYKDIDKRYFDQLIQLKTTEMANKDLDRYYNAVDKALMRFHTMKMEEINKIIRELWQQTYRGQDIDYISIHSDSEGAGTRSYSYKVLMQTGDAELEMRGRCSAGQKVLASLIIRLALAETFCLNCGILALDEPTTNLDGPNAESLAAALLRIMEDRKGQENFQTDSDYS</sequence>
<keyword evidence="7" id="KW-0547">Nucleotide-binding</keyword>
<feature type="coiled-coil region" evidence="18">
    <location>
        <begin position="123"/>
        <end position="217"/>
    </location>
</feature>
<feature type="coiled-coil region" evidence="18">
    <location>
        <begin position="596"/>
        <end position="802"/>
    </location>
</feature>
<keyword evidence="9" id="KW-0378">Hydrolase</keyword>
<feature type="domain" description="Zinc-hook" evidence="19">
    <location>
        <begin position="476"/>
        <end position="512"/>
    </location>
</feature>
<dbReference type="GO" id="GO:0003691">
    <property type="term" value="F:double-stranded telomeric DNA binding"/>
    <property type="evidence" value="ECO:0007669"/>
    <property type="project" value="TreeGrafter"/>
</dbReference>
<evidence type="ECO:0000256" key="7">
    <source>
        <dbReference type="ARBA" id="ARBA00022741"/>
    </source>
</evidence>
<dbReference type="GO" id="GO:0051880">
    <property type="term" value="F:G-quadruplex DNA binding"/>
    <property type="evidence" value="ECO:0007669"/>
    <property type="project" value="TreeGrafter"/>
</dbReference>
<dbReference type="EMBL" id="JAAGAX010000010">
    <property type="protein sequence ID" value="KAF2299977.1"/>
    <property type="molecule type" value="Genomic_DNA"/>
</dbReference>
<dbReference type="SUPFAM" id="SSF52540">
    <property type="entry name" value="P-loop containing nucleoside triphosphate hydrolases"/>
    <property type="match status" value="1"/>
</dbReference>
<evidence type="ECO:0000256" key="4">
    <source>
        <dbReference type="ARBA" id="ARBA00009439"/>
    </source>
</evidence>
<dbReference type="GO" id="GO:0030870">
    <property type="term" value="C:Mre11 complex"/>
    <property type="evidence" value="ECO:0007669"/>
    <property type="project" value="TreeGrafter"/>
</dbReference>
<keyword evidence="10" id="KW-0862">Zinc</keyword>
<keyword evidence="16" id="KW-0469">Meiosis</keyword>
<dbReference type="GO" id="GO:0000722">
    <property type="term" value="P:telomere maintenance via recombination"/>
    <property type="evidence" value="ECO:0007669"/>
    <property type="project" value="TreeGrafter"/>
</dbReference>
<keyword evidence="12" id="KW-0460">Magnesium</keyword>
<keyword evidence="5" id="KW-0158">Chromosome</keyword>
<evidence type="ECO:0000256" key="8">
    <source>
        <dbReference type="ARBA" id="ARBA00022763"/>
    </source>
</evidence>
<comment type="catalytic activity">
    <reaction evidence="17">
        <text>ATP + H2O = ADP + phosphate + H(+)</text>
        <dbReference type="Rhea" id="RHEA:13065"/>
        <dbReference type="ChEBI" id="CHEBI:15377"/>
        <dbReference type="ChEBI" id="CHEBI:15378"/>
        <dbReference type="ChEBI" id="CHEBI:30616"/>
        <dbReference type="ChEBI" id="CHEBI:43474"/>
        <dbReference type="ChEBI" id="CHEBI:456216"/>
    </reaction>
</comment>
<keyword evidence="11" id="KW-0067">ATP-binding</keyword>